<comment type="caution">
    <text evidence="6">Lacks conserved residue(s) required for the propagation of feature annotation.</text>
</comment>
<dbReference type="PANTHER" id="PTHR46730:SF1">
    <property type="entry name" value="PLAT DOMAIN-CONTAINING PROTEIN"/>
    <property type="match status" value="1"/>
</dbReference>
<keyword evidence="8" id="KW-0732">Signal</keyword>
<dbReference type="PANTHER" id="PTHR46730">
    <property type="entry name" value="POLYCYSTIN-1"/>
    <property type="match status" value="1"/>
</dbReference>
<keyword evidence="4 7" id="KW-1133">Transmembrane helix</keyword>
<dbReference type="Proteomes" id="UP000504634">
    <property type="component" value="Unplaced"/>
</dbReference>
<reference evidence="12" key="1">
    <citation type="submission" date="2025-08" db="UniProtKB">
        <authorList>
            <consortium name="RefSeq"/>
        </authorList>
    </citation>
    <scope>IDENTIFICATION</scope>
    <source>
        <strain evidence="12">11010-0011.00</strain>
        <tissue evidence="12">Whole body</tissue>
    </source>
</reference>
<feature type="transmembrane region" description="Helical" evidence="7">
    <location>
        <begin position="1348"/>
        <end position="1367"/>
    </location>
</feature>
<feature type="transmembrane region" description="Helical" evidence="7">
    <location>
        <begin position="1387"/>
        <end position="1405"/>
    </location>
</feature>
<proteinExistence type="predicted"/>
<dbReference type="PROSITE" id="PS50026">
    <property type="entry name" value="EGF_3"/>
    <property type="match status" value="1"/>
</dbReference>
<dbReference type="Gene3D" id="2.10.25.10">
    <property type="entry name" value="Laminin"/>
    <property type="match status" value="1"/>
</dbReference>
<evidence type="ECO:0000256" key="6">
    <source>
        <dbReference type="PROSITE-ProRule" id="PRU00076"/>
    </source>
</evidence>
<dbReference type="OrthoDB" id="2121937at2759"/>
<dbReference type="GeneID" id="115632622"/>
<feature type="transmembrane region" description="Helical" evidence="7">
    <location>
        <begin position="1124"/>
        <end position="1143"/>
    </location>
</feature>
<dbReference type="SUPFAM" id="SSF49723">
    <property type="entry name" value="Lipase/lipooxygenase domain (PLAT/LH2 domain)"/>
    <property type="match status" value="1"/>
</dbReference>
<dbReference type="GO" id="GO:0006816">
    <property type="term" value="P:calcium ion transport"/>
    <property type="evidence" value="ECO:0007669"/>
    <property type="project" value="TreeGrafter"/>
</dbReference>
<evidence type="ECO:0000256" key="8">
    <source>
        <dbReference type="SAM" id="SignalP"/>
    </source>
</evidence>
<dbReference type="Pfam" id="PF01477">
    <property type="entry name" value="PLAT"/>
    <property type="match status" value="1"/>
</dbReference>
<evidence type="ECO:0000256" key="4">
    <source>
        <dbReference type="ARBA" id="ARBA00022989"/>
    </source>
</evidence>
<feature type="chain" id="PRO_5026839995" evidence="8">
    <location>
        <begin position="25"/>
        <end position="1411"/>
    </location>
</feature>
<evidence type="ECO:0000256" key="3">
    <source>
        <dbReference type="ARBA" id="ARBA00022737"/>
    </source>
</evidence>
<dbReference type="PROSITE" id="PS50095">
    <property type="entry name" value="PLAT"/>
    <property type="match status" value="1"/>
</dbReference>
<evidence type="ECO:0000259" key="10">
    <source>
        <dbReference type="PROSITE" id="PS50095"/>
    </source>
</evidence>
<keyword evidence="6" id="KW-0245">EGF-like domain</keyword>
<dbReference type="GO" id="GO:0005886">
    <property type="term" value="C:plasma membrane"/>
    <property type="evidence" value="ECO:0007669"/>
    <property type="project" value="TreeGrafter"/>
</dbReference>
<gene>
    <name evidence="12" type="primary">LOC115632622</name>
</gene>
<evidence type="ECO:0000256" key="2">
    <source>
        <dbReference type="ARBA" id="ARBA00022692"/>
    </source>
</evidence>
<dbReference type="InterPro" id="IPR001024">
    <property type="entry name" value="PLAT/LH2_dom"/>
</dbReference>
<keyword evidence="11" id="KW-1185">Reference proteome</keyword>
<evidence type="ECO:0000256" key="5">
    <source>
        <dbReference type="ARBA" id="ARBA00023136"/>
    </source>
</evidence>
<dbReference type="Pfam" id="PF02010">
    <property type="entry name" value="REJ"/>
    <property type="match status" value="1"/>
</dbReference>
<keyword evidence="2 7" id="KW-0812">Transmembrane</keyword>
<feature type="domain" description="PLAT" evidence="10">
    <location>
        <begin position="1171"/>
        <end position="1287"/>
    </location>
</feature>
<dbReference type="Gene3D" id="2.60.60.20">
    <property type="entry name" value="PLAT/LH2 domain"/>
    <property type="match status" value="1"/>
</dbReference>
<accession>A0A6J2UBG8</accession>
<keyword evidence="5 7" id="KW-0472">Membrane</keyword>
<protein>
    <submittedName>
        <fullName evidence="12">Uncharacterized protein LOC115632622</fullName>
    </submittedName>
</protein>
<evidence type="ECO:0000313" key="11">
    <source>
        <dbReference type="Proteomes" id="UP000504634"/>
    </source>
</evidence>
<dbReference type="InterPro" id="IPR000742">
    <property type="entry name" value="EGF"/>
</dbReference>
<name>A0A6J2UBG8_DROLE</name>
<comment type="subcellular location">
    <subcellularLocation>
        <location evidence="1">Membrane</location>
    </subcellularLocation>
</comment>
<evidence type="ECO:0000256" key="7">
    <source>
        <dbReference type="SAM" id="Phobius"/>
    </source>
</evidence>
<dbReference type="PROSITE" id="PS00022">
    <property type="entry name" value="EGF_1"/>
    <property type="match status" value="1"/>
</dbReference>
<keyword evidence="3" id="KW-0677">Repeat</keyword>
<sequence length="1411" mass="162843">MNNDMLATLFIYTSAALLWLPAFGGEPCSSELCNYAGDCELIDNKPNCSCYEESFEGKFCEKMKDYCHTDRNVCANKLDCVSYIGQTVCQCQGMRSGFDCRILEPLATTKAMCSYNVRATYGVKEKIVLSFENLGDVPVEFTIWTPTYLIAQVSAKDFKEGSDLKHTTDLAATLRDLGIRHNISHMSYKSAFYFEFSAKHFTLGKNDLNIRIETFDLMTRTAQPYVQNMTLAVHVVLPRNVACIPTISLRYGLDPTKPRVVDVNRFTNLFATVKARCIHPIVPVRFKWSVSDHTEKTLYYETDISESSLLKIPRFRLWFDAASREYSTFLLVVRVTAWETRNHVATLRCYLNVTALDLVADIIGGLYREVHEHQRFVLDGSQSREPGKPIGVPQRLRYSWECKSEDEFNPQCRTYMGDGAVITIPGYNLKAGFNYTYTLRIYSLNVARRMANISQVIHVVNDFRPVHINVICVRNCKLWTYSPGELLHLLALCEDCESPIEYKWTMNSKDMQQNKRRFVYKVPNDDTIGDLFIRLEVKTARQRNGVHVLVLKQNKAPTNGTCSIEPKHGQECQTNFHVVCKDFVDSNPGPILYVYTVNGAHIHVIGFGEARLFLIEGGSLNVSICDSQFACTTLSLSYTVDSMELPNSLEEIDAFFKKYDFKRMLRDGPRDQAFCLFYRLSLHKATAAIVKRYYREFGKDRSKTLMEMVWLLNSATNFLHQLKPVTHDKAQALTLAFVKLARTFDFLQKDREVLDLLTPVYFGICQTITTIMSMLSDETEHSHKDLMVKDFDDPFSEDNKDWLSLDPTVAVRVSSFQLMVSLTFFILKQIGLEAPRFHNPGEEAFLAFAPHVGYKVEVFEHYGPIEFVSNSTNCKIIVPLESVIALRRIYKSNHLLIQSVCHSSNVNWWAPEVWHPTTAIFTASFFSLHAAPISPYHTKLPFTLELKRVIYDVDDYDRTDYLIGNIIVYRTKLPVTALLLVKFLKTTANLRVLLTLNEKPSLGLLRTKGCLITRGQHNRTLIMRSFCTAEGIVYMAVYRADPFDKTPAHFTFRMNIQECIVWDNKVKNPLWVSDSCYPKNTDIHPEVSICEIDHLSTFAAKEYPVMPFPLQKGRRIMEEMPINVASILFYCLIFLAAFGILFWGRFRRHPQKMNLIRVIPSREKEEPHKLETTILHLRTGGMLLAQTSANVKLVFRSDLGRYKVIIYQNPLDPHLLSNTSCMVRLSNKKLQLPCMLTISHDGNGQYPRWFCRSIQVDDLKHDLSYTFEIHRWIRKGEKVRVSCFSDEINSRLRYPVHRVILPTRRLPLFKARFRKYTKFYYTNWFFMQPVFGPFRFTDDSLNIYERSCIWICKMVVTTCIVAIYFRRATVENYYNYQHMTVTFSSEILAVAIGSYFVTVLFDVLFDHLART</sequence>
<evidence type="ECO:0000313" key="12">
    <source>
        <dbReference type="RefSeq" id="XP_030385714.1"/>
    </source>
</evidence>
<evidence type="ECO:0000256" key="1">
    <source>
        <dbReference type="ARBA" id="ARBA00004370"/>
    </source>
</evidence>
<evidence type="ECO:0000259" key="9">
    <source>
        <dbReference type="PROSITE" id="PS50026"/>
    </source>
</evidence>
<feature type="domain" description="EGF-like" evidence="9">
    <location>
        <begin position="24"/>
        <end position="61"/>
    </location>
</feature>
<feature type="signal peptide" evidence="8">
    <location>
        <begin position="1"/>
        <end position="24"/>
    </location>
</feature>
<dbReference type="InterPro" id="IPR036392">
    <property type="entry name" value="PLAT/LH2_dom_sf"/>
</dbReference>
<dbReference type="RefSeq" id="XP_030385714.1">
    <property type="nucleotide sequence ID" value="XM_030529854.1"/>
</dbReference>
<dbReference type="InterPro" id="IPR002859">
    <property type="entry name" value="PKD/REJ-like"/>
</dbReference>
<dbReference type="GO" id="GO:0005261">
    <property type="term" value="F:monoatomic cation channel activity"/>
    <property type="evidence" value="ECO:0007669"/>
    <property type="project" value="TreeGrafter"/>
</dbReference>
<organism evidence="11 12">
    <name type="scientific">Drosophila lebanonensis</name>
    <name type="common">Fruit fly</name>
    <name type="synonym">Scaptodrosophila lebanonensis</name>
    <dbReference type="NCBI Taxonomy" id="7225"/>
    <lineage>
        <taxon>Eukaryota</taxon>
        <taxon>Metazoa</taxon>
        <taxon>Ecdysozoa</taxon>
        <taxon>Arthropoda</taxon>
        <taxon>Hexapoda</taxon>
        <taxon>Insecta</taxon>
        <taxon>Pterygota</taxon>
        <taxon>Neoptera</taxon>
        <taxon>Endopterygota</taxon>
        <taxon>Diptera</taxon>
        <taxon>Brachycera</taxon>
        <taxon>Muscomorpha</taxon>
        <taxon>Ephydroidea</taxon>
        <taxon>Drosophilidae</taxon>
        <taxon>Scaptodrosophila</taxon>
    </lineage>
</organism>